<dbReference type="InterPro" id="IPR052891">
    <property type="entry name" value="DNA-3mA_glycosylase"/>
</dbReference>
<feature type="region of interest" description="Disordered" evidence="2">
    <location>
        <begin position="28"/>
        <end position="49"/>
    </location>
</feature>
<dbReference type="eggNOG" id="COG2818">
    <property type="taxonomic scope" value="Bacteria"/>
</dbReference>
<keyword evidence="3" id="KW-0326">Glycosidase</keyword>
<evidence type="ECO:0000256" key="2">
    <source>
        <dbReference type="SAM" id="MobiDB-lite"/>
    </source>
</evidence>
<protein>
    <submittedName>
        <fullName evidence="3">DNA-3-methyladenine glycosidase I</fullName>
        <ecNumber evidence="3">3.2.2.20</ecNumber>
    </submittedName>
</protein>
<dbReference type="STRING" id="645127.ckrop_1430"/>
<reference evidence="3 4" key="1">
    <citation type="journal article" date="2008" name="J. Biotechnol.">
        <title>Ultrafast pyrosequencing of Corynebacterium kroppenstedtii DSM44385 revealed insights into the physiology of a lipophilic corynebacterium that lacks mycolic acids.</title>
        <authorList>
            <person name="Tauch A."/>
            <person name="Schneider J."/>
            <person name="Szczepanowski R."/>
            <person name="Tilker A."/>
            <person name="Viehoever P."/>
            <person name="Gartemann K.-H."/>
            <person name="Arnold W."/>
            <person name="Blom J."/>
            <person name="Brinkrolf K."/>
            <person name="Brune I."/>
            <person name="Goetker S."/>
            <person name="Weisshaar B."/>
            <person name="Goesmann A."/>
            <person name="Droege M."/>
            <person name="Puehler A."/>
        </authorList>
    </citation>
    <scope>NUCLEOTIDE SEQUENCE [LARGE SCALE GENOMIC DNA]</scope>
    <source>
        <strain evidence="4">DSM 44385 / JCM 11950 / CIP 105744 / CCUG 35717</strain>
    </source>
</reference>
<keyword evidence="1" id="KW-0862">Zinc</keyword>
<evidence type="ECO:0000256" key="1">
    <source>
        <dbReference type="PIRSR" id="PIRSR605019-1"/>
    </source>
</evidence>
<evidence type="ECO:0000313" key="4">
    <source>
        <dbReference type="Proteomes" id="UP000001473"/>
    </source>
</evidence>
<evidence type="ECO:0000313" key="3">
    <source>
        <dbReference type="EMBL" id="ACR18168.1"/>
    </source>
</evidence>
<keyword evidence="3" id="KW-0378">Hydrolase</keyword>
<dbReference type="KEGG" id="ckp:ckrop_1430"/>
<dbReference type="Gene3D" id="1.10.340.30">
    <property type="entry name" value="Hypothetical protein, domain 2"/>
    <property type="match status" value="1"/>
</dbReference>
<gene>
    <name evidence="3" type="ordered locus">ckrop_1430</name>
</gene>
<organism evidence="3 4">
    <name type="scientific">Corynebacterium kroppenstedtii (strain DSM 44385 / JCM 11950 / CIP 105744 / CCUG 35717)</name>
    <dbReference type="NCBI Taxonomy" id="645127"/>
    <lineage>
        <taxon>Bacteria</taxon>
        <taxon>Bacillati</taxon>
        <taxon>Actinomycetota</taxon>
        <taxon>Actinomycetes</taxon>
        <taxon>Mycobacteriales</taxon>
        <taxon>Corynebacteriaceae</taxon>
        <taxon>Corynebacterium</taxon>
    </lineage>
</organism>
<dbReference type="Proteomes" id="UP000001473">
    <property type="component" value="Chromosome"/>
</dbReference>
<dbReference type="Pfam" id="PF03352">
    <property type="entry name" value="Adenine_glyco"/>
    <property type="match status" value="1"/>
</dbReference>
<dbReference type="EMBL" id="CP001620">
    <property type="protein sequence ID" value="ACR18168.1"/>
    <property type="molecule type" value="Genomic_DNA"/>
</dbReference>
<sequence>MIAPSGKTEPLLKHIALTICHTRSMSGLHNGDTAQNRRSPDLVIGEDGRARPPWAASDPLLMEYYDTEWGVPVKTESGVFERLTLEAFQSGLSWSTILRKRPAFRESFANFDPDIVGTFDDDKVALLMTNPKIIRNERKIRATIRNAQAILRLHEENSYLSDVVWSYASTSLPRPFRLSDIPSRTPESTALANDLKKKGFSFIGPTTMFALMEALGIVDTHLVGAFDPPGFRR</sequence>
<dbReference type="GO" id="GO:0008725">
    <property type="term" value="F:DNA-3-methyladenine glycosylase activity"/>
    <property type="evidence" value="ECO:0007669"/>
    <property type="project" value="UniProtKB-EC"/>
</dbReference>
<dbReference type="AlphaFoldDB" id="C4LK13"/>
<name>C4LK13_CORK4</name>
<dbReference type="EC" id="3.2.2.20" evidence="3"/>
<proteinExistence type="predicted"/>
<dbReference type="InterPro" id="IPR011257">
    <property type="entry name" value="DNA_glycosylase"/>
</dbReference>
<dbReference type="GO" id="GO:0046872">
    <property type="term" value="F:metal ion binding"/>
    <property type="evidence" value="ECO:0007669"/>
    <property type="project" value="UniProtKB-KW"/>
</dbReference>
<accession>C4LK13</accession>
<feature type="compositionally biased region" description="Polar residues" evidence="2">
    <location>
        <begin position="28"/>
        <end position="37"/>
    </location>
</feature>
<feature type="binding site" evidence="1">
    <location>
        <position position="221"/>
    </location>
    <ligand>
        <name>Zn(2+)</name>
        <dbReference type="ChEBI" id="CHEBI:29105"/>
    </ligand>
</feature>
<keyword evidence="4" id="KW-1185">Reference proteome</keyword>
<dbReference type="SUPFAM" id="SSF48150">
    <property type="entry name" value="DNA-glycosylase"/>
    <property type="match status" value="1"/>
</dbReference>
<dbReference type="PANTHER" id="PTHR30037:SF4">
    <property type="entry name" value="DNA-3-METHYLADENINE GLYCOSYLASE I"/>
    <property type="match status" value="1"/>
</dbReference>
<dbReference type="GO" id="GO:0006284">
    <property type="term" value="P:base-excision repair"/>
    <property type="evidence" value="ECO:0007669"/>
    <property type="project" value="InterPro"/>
</dbReference>
<dbReference type="HOGENOM" id="CLU_083758_0_0_11"/>
<dbReference type="PANTHER" id="PTHR30037">
    <property type="entry name" value="DNA-3-METHYLADENINE GLYCOSYLASE 1"/>
    <property type="match status" value="1"/>
</dbReference>
<keyword evidence="1" id="KW-0479">Metal-binding</keyword>
<dbReference type="InterPro" id="IPR005019">
    <property type="entry name" value="Adenine_glyco"/>
</dbReference>